<proteinExistence type="predicted"/>
<protein>
    <submittedName>
        <fullName evidence="1">Uncharacterized protein</fullName>
    </submittedName>
</protein>
<organism evidence="1 2">
    <name type="scientific">Paenibacillus brasilensis</name>
    <dbReference type="NCBI Taxonomy" id="128574"/>
    <lineage>
        <taxon>Bacteria</taxon>
        <taxon>Bacillati</taxon>
        <taxon>Bacillota</taxon>
        <taxon>Bacilli</taxon>
        <taxon>Bacillales</taxon>
        <taxon>Paenibacillaceae</taxon>
        <taxon>Paenibacillus</taxon>
    </lineage>
</organism>
<evidence type="ECO:0000313" key="2">
    <source>
        <dbReference type="Proteomes" id="UP001242811"/>
    </source>
</evidence>
<reference evidence="1 2" key="1">
    <citation type="submission" date="2023-07" db="EMBL/GenBank/DDBJ databases">
        <title>Genomic Encyclopedia of Type Strains, Phase IV (KMG-IV): sequencing the most valuable type-strain genomes for metagenomic binning, comparative biology and taxonomic classification.</title>
        <authorList>
            <person name="Goeker M."/>
        </authorList>
    </citation>
    <scope>NUCLEOTIDE SEQUENCE [LARGE SCALE GENOMIC DNA]</scope>
    <source>
        <strain evidence="1 2">DSM 14914</strain>
    </source>
</reference>
<evidence type="ECO:0000313" key="1">
    <source>
        <dbReference type="EMBL" id="MDQ0497157.1"/>
    </source>
</evidence>
<gene>
    <name evidence="1" type="ORF">QOZ95_005358</name>
</gene>
<comment type="caution">
    <text evidence="1">The sequence shown here is derived from an EMBL/GenBank/DDBJ whole genome shotgun (WGS) entry which is preliminary data.</text>
</comment>
<name>A0ABU0L787_9BACL</name>
<dbReference type="Proteomes" id="UP001242811">
    <property type="component" value="Unassembled WGS sequence"/>
</dbReference>
<keyword evidence="2" id="KW-1185">Reference proteome</keyword>
<accession>A0ABU0L787</accession>
<dbReference type="EMBL" id="JAUSWA010000056">
    <property type="protein sequence ID" value="MDQ0497157.1"/>
    <property type="molecule type" value="Genomic_DNA"/>
</dbReference>
<sequence length="37" mass="3838">MDMEVVDQAIAAGTEGTADTADTADMAMGQGLHLTWL</sequence>